<gene>
    <name evidence="8" type="ORF">EDC26_12516</name>
</gene>
<evidence type="ECO:0000256" key="1">
    <source>
        <dbReference type="ARBA" id="ARBA00022448"/>
    </source>
</evidence>
<evidence type="ECO:0000313" key="9">
    <source>
        <dbReference type="Proteomes" id="UP000295525"/>
    </source>
</evidence>
<dbReference type="SUPFAM" id="SSF52540">
    <property type="entry name" value="P-loop containing nucleoside triphosphate hydrolases"/>
    <property type="match status" value="1"/>
</dbReference>
<dbReference type="GO" id="GO:0005524">
    <property type="term" value="F:ATP binding"/>
    <property type="evidence" value="ECO:0007669"/>
    <property type="project" value="UniProtKB-KW"/>
</dbReference>
<protein>
    <submittedName>
        <fullName evidence="8">Iron complex transport system ATP-binding protein</fullName>
    </submittedName>
</protein>
<name>A0A4R3LLL5_9BURK</name>
<feature type="domain" description="ABC transporter" evidence="7">
    <location>
        <begin position="10"/>
        <end position="249"/>
    </location>
</feature>
<evidence type="ECO:0000313" key="8">
    <source>
        <dbReference type="EMBL" id="TCT01124.1"/>
    </source>
</evidence>
<keyword evidence="5" id="KW-1278">Translocase</keyword>
<evidence type="ECO:0000256" key="2">
    <source>
        <dbReference type="ARBA" id="ARBA00022475"/>
    </source>
</evidence>
<dbReference type="InterPro" id="IPR027417">
    <property type="entry name" value="P-loop_NTPase"/>
</dbReference>
<dbReference type="Gene3D" id="3.40.50.300">
    <property type="entry name" value="P-loop containing nucleotide triphosphate hydrolases"/>
    <property type="match status" value="1"/>
</dbReference>
<dbReference type="PROSITE" id="PS50893">
    <property type="entry name" value="ABC_TRANSPORTER_2"/>
    <property type="match status" value="1"/>
</dbReference>
<evidence type="ECO:0000256" key="4">
    <source>
        <dbReference type="ARBA" id="ARBA00022840"/>
    </source>
</evidence>
<keyword evidence="3" id="KW-0547">Nucleotide-binding</keyword>
<dbReference type="InterPro" id="IPR003593">
    <property type="entry name" value="AAA+_ATPase"/>
</dbReference>
<dbReference type="OrthoDB" id="5296765at2"/>
<dbReference type="Proteomes" id="UP000295525">
    <property type="component" value="Unassembled WGS sequence"/>
</dbReference>
<accession>A0A4R3LLL5</accession>
<sequence length="270" mass="28973">MPQEPLSSTLQVRAISVTLGSQPILSQLDVPDLAGGSLVALLGANGSGKSTLLKSVAGLIPAQATTLKLGADDLRAWGAAQRATHIRYLPQSLPGDVHLTVVEAVLVALHARQRTAQAASPPDRATERVEAVLKDLDIARLGSRYLDELSGGQKQLVGLAQALIHQPAVLLLDEPLASLDLNYQHHVMQLLRSLTRERGLLTVIVLHDLNMALRYADYALIMKQGKLVASGAPREVITPENLAQAFSIRARVETCSQGLPYVLVDDLLHI</sequence>
<dbReference type="InterPro" id="IPR003439">
    <property type="entry name" value="ABC_transporter-like_ATP-bd"/>
</dbReference>
<keyword evidence="9" id="KW-1185">Reference proteome</keyword>
<keyword evidence="2" id="KW-0472">Membrane</keyword>
<comment type="function">
    <text evidence="6">Part of the ABC transporter complex HmuTUV involved in hemin import. Responsible for energy coupling to the transport system.</text>
</comment>
<keyword evidence="1" id="KW-0813">Transport</keyword>
<dbReference type="CDD" id="cd03214">
    <property type="entry name" value="ABC_Iron-Siderophores_B12_Hemin"/>
    <property type="match status" value="1"/>
</dbReference>
<evidence type="ECO:0000256" key="3">
    <source>
        <dbReference type="ARBA" id="ARBA00022741"/>
    </source>
</evidence>
<reference evidence="8 9" key="1">
    <citation type="submission" date="2019-03" db="EMBL/GenBank/DDBJ databases">
        <title>Genomic Encyclopedia of Type Strains, Phase IV (KMG-IV): sequencing the most valuable type-strain genomes for metagenomic binning, comparative biology and taxonomic classification.</title>
        <authorList>
            <person name="Goeker M."/>
        </authorList>
    </citation>
    <scope>NUCLEOTIDE SEQUENCE [LARGE SCALE GENOMIC DNA]</scope>
    <source>
        <strain evidence="8 9">DSM 24591</strain>
    </source>
</reference>
<evidence type="ECO:0000256" key="6">
    <source>
        <dbReference type="ARBA" id="ARBA00037066"/>
    </source>
</evidence>
<keyword evidence="4 8" id="KW-0067">ATP-binding</keyword>
<dbReference type="Pfam" id="PF00005">
    <property type="entry name" value="ABC_tran"/>
    <property type="match status" value="1"/>
</dbReference>
<dbReference type="RefSeq" id="WP_132586083.1">
    <property type="nucleotide sequence ID" value="NZ_SMAJ01000025.1"/>
</dbReference>
<comment type="caution">
    <text evidence="8">The sequence shown here is derived from an EMBL/GenBank/DDBJ whole genome shotgun (WGS) entry which is preliminary data.</text>
</comment>
<dbReference type="SMART" id="SM00382">
    <property type="entry name" value="AAA"/>
    <property type="match status" value="1"/>
</dbReference>
<evidence type="ECO:0000259" key="7">
    <source>
        <dbReference type="PROSITE" id="PS50893"/>
    </source>
</evidence>
<dbReference type="PROSITE" id="PS00211">
    <property type="entry name" value="ABC_TRANSPORTER_1"/>
    <property type="match status" value="1"/>
</dbReference>
<dbReference type="PANTHER" id="PTHR42794:SF1">
    <property type="entry name" value="HEMIN IMPORT ATP-BINDING PROTEIN HMUV"/>
    <property type="match status" value="1"/>
</dbReference>
<dbReference type="GO" id="GO:0016887">
    <property type="term" value="F:ATP hydrolysis activity"/>
    <property type="evidence" value="ECO:0007669"/>
    <property type="project" value="InterPro"/>
</dbReference>
<dbReference type="EMBL" id="SMAJ01000025">
    <property type="protein sequence ID" value="TCT01124.1"/>
    <property type="molecule type" value="Genomic_DNA"/>
</dbReference>
<dbReference type="PANTHER" id="PTHR42794">
    <property type="entry name" value="HEMIN IMPORT ATP-BINDING PROTEIN HMUV"/>
    <property type="match status" value="1"/>
</dbReference>
<evidence type="ECO:0000256" key="5">
    <source>
        <dbReference type="ARBA" id="ARBA00022967"/>
    </source>
</evidence>
<proteinExistence type="predicted"/>
<dbReference type="AlphaFoldDB" id="A0A4R3LLL5"/>
<keyword evidence="2" id="KW-1003">Cell membrane</keyword>
<dbReference type="InterPro" id="IPR017871">
    <property type="entry name" value="ABC_transporter-like_CS"/>
</dbReference>
<organism evidence="8 9">
    <name type="scientific">Paralcaligenes ureilyticus</name>
    <dbReference type="NCBI Taxonomy" id="627131"/>
    <lineage>
        <taxon>Bacteria</taxon>
        <taxon>Pseudomonadati</taxon>
        <taxon>Pseudomonadota</taxon>
        <taxon>Betaproteobacteria</taxon>
        <taxon>Burkholderiales</taxon>
        <taxon>Alcaligenaceae</taxon>
        <taxon>Paralcaligenes</taxon>
    </lineage>
</organism>